<keyword evidence="2" id="KW-1185">Reference proteome</keyword>
<dbReference type="EMBL" id="CP000270">
    <property type="protein sequence ID" value="ABE32870.1"/>
    <property type="molecule type" value="Genomic_DNA"/>
</dbReference>
<accession>Q13SR9</accession>
<dbReference type="OrthoDB" id="101857at2"/>
<dbReference type="KEGG" id="bxb:DR64_2236"/>
<dbReference type="Proteomes" id="UP000001817">
    <property type="component" value="Chromosome 1"/>
</dbReference>
<proteinExistence type="predicted"/>
<gene>
    <name evidence="1" type="ORF">Bxe_A0057</name>
</gene>
<dbReference type="eggNOG" id="COG5010">
    <property type="taxonomic scope" value="Bacteria"/>
</dbReference>
<evidence type="ECO:0000313" key="2">
    <source>
        <dbReference type="Proteomes" id="UP000001817"/>
    </source>
</evidence>
<protein>
    <submittedName>
        <fullName evidence="1">Uncharacterized protein</fullName>
    </submittedName>
</protein>
<dbReference type="PATRIC" id="fig|266265.5.peg.4554"/>
<sequence length="267" mass="30393">MQKARIYQIFYSEQTRRNLDAGFIPLNNSNRRPDWCEYWPIRNYLIDEPLDSDTYYGFLSPKFRSKTGLMAADVHQFLNDSADAAPDIVTFSPFFDAAALFPNIFLQGADSHSEVWPAFVESARLLVPGIDLDTLVMDSTNTVFCNYFLAKPPFWRHWLSKAERIFQIAEQSNTPFAQALNQTTNHSSGPTAVKVFVIERLLSLILATEPQWRVKSFNPMCLPLNYPGADRIGEQLIMLDALKMAAVATGRSEYMQVFASLKTRTVK</sequence>
<evidence type="ECO:0000313" key="1">
    <source>
        <dbReference type="EMBL" id="ABE32870.1"/>
    </source>
</evidence>
<reference evidence="1 2" key="1">
    <citation type="journal article" date="2006" name="Proc. Natl. Acad. Sci. U.S.A.">
        <title>Burkholderia xenovorans LB400 harbors a multi-replicon, 9.73-Mbp genome shaped for versatility.</title>
        <authorList>
            <person name="Chain P.S."/>
            <person name="Denef V.J."/>
            <person name="Konstantinidis K.T."/>
            <person name="Vergez L.M."/>
            <person name="Agullo L."/>
            <person name="Reyes V.L."/>
            <person name="Hauser L."/>
            <person name="Cordova M."/>
            <person name="Gomez L."/>
            <person name="Gonzalez M."/>
            <person name="Land M."/>
            <person name="Lao V."/>
            <person name="Larimer F."/>
            <person name="LiPuma J.J."/>
            <person name="Mahenthiralingam E."/>
            <person name="Malfatti S.A."/>
            <person name="Marx C.J."/>
            <person name="Parnell J.J."/>
            <person name="Ramette A."/>
            <person name="Richardson P."/>
            <person name="Seeger M."/>
            <person name="Smith D."/>
            <person name="Spilker T."/>
            <person name="Sul W.J."/>
            <person name="Tsoi T.V."/>
            <person name="Ulrich L.E."/>
            <person name="Zhulin I.B."/>
            <person name="Tiedje J.M."/>
        </authorList>
    </citation>
    <scope>NUCLEOTIDE SEQUENCE [LARGE SCALE GENOMIC DNA]</scope>
    <source>
        <strain evidence="1 2">LB400</strain>
    </source>
</reference>
<name>Q13SR9_PARXL</name>
<dbReference type="AlphaFoldDB" id="Q13SR9"/>
<organism evidence="1 2">
    <name type="scientific">Paraburkholderia xenovorans (strain LB400)</name>
    <dbReference type="NCBI Taxonomy" id="266265"/>
    <lineage>
        <taxon>Bacteria</taxon>
        <taxon>Pseudomonadati</taxon>
        <taxon>Pseudomonadota</taxon>
        <taxon>Betaproteobacteria</taxon>
        <taxon>Burkholderiales</taxon>
        <taxon>Burkholderiaceae</taxon>
        <taxon>Paraburkholderia</taxon>
    </lineage>
</organism>
<dbReference type="KEGG" id="bxe:Bxe_A0057"/>
<dbReference type="STRING" id="266265.Bxe_A0057"/>
<dbReference type="RefSeq" id="WP_011490272.1">
    <property type="nucleotide sequence ID" value="NC_007951.1"/>
</dbReference>